<sequence length="247" mass="25796">MTALVVEGLVGGYGPDDQVVKGVGLTVAPGRLVCVIGPNGAGKSTVLKLLAGLLRPMAGSIRVFGQAVTPASPRAMIAAGCVLVPQERNVFGALTVEENLLMGAYTERGRAKSRIAEAYARFPLLRERRRQAARTLSGGQRQVLAMGQALMAAPRLLMLDEPTAGLSPVAAQELFATIRALADSGMPILMVEQNALDALHVSDEAVVLVDGRNAHGGPARALAADPTIRRLFLGGRAVPDTTKEMSA</sequence>
<gene>
    <name evidence="7" type="ORF">C8P66_115104</name>
</gene>
<dbReference type="InterPro" id="IPR027417">
    <property type="entry name" value="P-loop_NTPase"/>
</dbReference>
<dbReference type="CDD" id="cd03224">
    <property type="entry name" value="ABC_TM1139_LivF_branched"/>
    <property type="match status" value="1"/>
</dbReference>
<dbReference type="InterPro" id="IPR017871">
    <property type="entry name" value="ABC_transporter-like_CS"/>
</dbReference>
<reference evidence="7 8" key="1">
    <citation type="submission" date="2018-06" db="EMBL/GenBank/DDBJ databases">
        <title>Genomic Encyclopedia of Archaeal and Bacterial Type Strains, Phase II (KMG-II): from individual species to whole genera.</title>
        <authorList>
            <person name="Goeker M."/>
        </authorList>
    </citation>
    <scope>NUCLEOTIDE SEQUENCE [LARGE SCALE GENOMIC DNA]</scope>
    <source>
        <strain evidence="7 8">DSM 24525</strain>
    </source>
</reference>
<dbReference type="InterPro" id="IPR052156">
    <property type="entry name" value="BCAA_Transport_ATP-bd_LivF"/>
</dbReference>
<feature type="domain" description="ABC transporter" evidence="6">
    <location>
        <begin position="4"/>
        <end position="235"/>
    </location>
</feature>
<dbReference type="PROSITE" id="PS00211">
    <property type="entry name" value="ABC_TRANSPORTER_1"/>
    <property type="match status" value="1"/>
</dbReference>
<dbReference type="SUPFAM" id="SSF52540">
    <property type="entry name" value="P-loop containing nucleoside triphosphate hydrolases"/>
    <property type="match status" value="1"/>
</dbReference>
<evidence type="ECO:0000256" key="5">
    <source>
        <dbReference type="ARBA" id="ARBA00022970"/>
    </source>
</evidence>
<evidence type="ECO:0000313" key="7">
    <source>
        <dbReference type="EMBL" id="PZW43639.1"/>
    </source>
</evidence>
<dbReference type="GO" id="GO:0005524">
    <property type="term" value="F:ATP binding"/>
    <property type="evidence" value="ECO:0007669"/>
    <property type="project" value="UniProtKB-KW"/>
</dbReference>
<dbReference type="GO" id="GO:0015658">
    <property type="term" value="F:branched-chain amino acid transmembrane transporter activity"/>
    <property type="evidence" value="ECO:0007669"/>
    <property type="project" value="TreeGrafter"/>
</dbReference>
<comment type="similarity">
    <text evidence="1">Belongs to the ABC transporter superfamily.</text>
</comment>
<evidence type="ECO:0000256" key="4">
    <source>
        <dbReference type="ARBA" id="ARBA00022840"/>
    </source>
</evidence>
<keyword evidence="3" id="KW-0547">Nucleotide-binding</keyword>
<dbReference type="PANTHER" id="PTHR43820:SF4">
    <property type="entry name" value="HIGH-AFFINITY BRANCHED-CHAIN AMINO ACID TRANSPORT ATP-BINDING PROTEIN LIVF"/>
    <property type="match status" value="1"/>
</dbReference>
<dbReference type="RefSeq" id="WP_111398906.1">
    <property type="nucleotide sequence ID" value="NZ_QKYU01000015.1"/>
</dbReference>
<dbReference type="Gene3D" id="3.40.50.300">
    <property type="entry name" value="P-loop containing nucleotide triphosphate hydrolases"/>
    <property type="match status" value="1"/>
</dbReference>
<dbReference type="GO" id="GO:0016887">
    <property type="term" value="F:ATP hydrolysis activity"/>
    <property type="evidence" value="ECO:0007669"/>
    <property type="project" value="InterPro"/>
</dbReference>
<proteinExistence type="inferred from homology"/>
<dbReference type="Pfam" id="PF00005">
    <property type="entry name" value="ABC_tran"/>
    <property type="match status" value="1"/>
</dbReference>
<protein>
    <submittedName>
        <fullName evidence="7">Amino acid/amide ABC transporter ATP-binding protein 2 (HAAT family)</fullName>
    </submittedName>
</protein>
<keyword evidence="4 7" id="KW-0067">ATP-binding</keyword>
<evidence type="ECO:0000256" key="1">
    <source>
        <dbReference type="ARBA" id="ARBA00005417"/>
    </source>
</evidence>
<organism evidence="7 8">
    <name type="scientific">Humitalea rosea</name>
    <dbReference type="NCBI Taxonomy" id="990373"/>
    <lineage>
        <taxon>Bacteria</taxon>
        <taxon>Pseudomonadati</taxon>
        <taxon>Pseudomonadota</taxon>
        <taxon>Alphaproteobacteria</taxon>
        <taxon>Acetobacterales</taxon>
        <taxon>Roseomonadaceae</taxon>
        <taxon>Humitalea</taxon>
    </lineage>
</organism>
<dbReference type="Proteomes" id="UP000249688">
    <property type="component" value="Unassembled WGS sequence"/>
</dbReference>
<comment type="caution">
    <text evidence="7">The sequence shown here is derived from an EMBL/GenBank/DDBJ whole genome shotgun (WGS) entry which is preliminary data.</text>
</comment>
<dbReference type="PROSITE" id="PS50893">
    <property type="entry name" value="ABC_TRANSPORTER_2"/>
    <property type="match status" value="1"/>
</dbReference>
<dbReference type="EMBL" id="QKYU01000015">
    <property type="protein sequence ID" value="PZW43639.1"/>
    <property type="molecule type" value="Genomic_DNA"/>
</dbReference>
<keyword evidence="5" id="KW-0029">Amino-acid transport</keyword>
<keyword evidence="2" id="KW-0813">Transport</keyword>
<evidence type="ECO:0000256" key="2">
    <source>
        <dbReference type="ARBA" id="ARBA00022448"/>
    </source>
</evidence>
<evidence type="ECO:0000259" key="6">
    <source>
        <dbReference type="PROSITE" id="PS50893"/>
    </source>
</evidence>
<keyword evidence="8" id="KW-1185">Reference proteome</keyword>
<dbReference type="GO" id="GO:0015807">
    <property type="term" value="P:L-amino acid transport"/>
    <property type="evidence" value="ECO:0007669"/>
    <property type="project" value="TreeGrafter"/>
</dbReference>
<evidence type="ECO:0000313" key="8">
    <source>
        <dbReference type="Proteomes" id="UP000249688"/>
    </source>
</evidence>
<dbReference type="AlphaFoldDB" id="A0A2W7IB99"/>
<dbReference type="InterPro" id="IPR003439">
    <property type="entry name" value="ABC_transporter-like_ATP-bd"/>
</dbReference>
<dbReference type="InterPro" id="IPR003593">
    <property type="entry name" value="AAA+_ATPase"/>
</dbReference>
<dbReference type="PANTHER" id="PTHR43820">
    <property type="entry name" value="HIGH-AFFINITY BRANCHED-CHAIN AMINO ACID TRANSPORT ATP-BINDING PROTEIN LIVF"/>
    <property type="match status" value="1"/>
</dbReference>
<name>A0A2W7IB99_9PROT</name>
<dbReference type="SMART" id="SM00382">
    <property type="entry name" value="AAA"/>
    <property type="match status" value="1"/>
</dbReference>
<evidence type="ECO:0000256" key="3">
    <source>
        <dbReference type="ARBA" id="ARBA00022741"/>
    </source>
</evidence>
<dbReference type="OrthoDB" id="9810077at2"/>
<accession>A0A2W7IB99</accession>